<gene>
    <name evidence="2" type="ORF">GCM10023321_14470</name>
</gene>
<name>A0ABP9PPF6_9PSEU</name>
<accession>A0ABP9PPF6</accession>
<protein>
    <submittedName>
        <fullName evidence="2">ATP-binding protein</fullName>
    </submittedName>
</protein>
<evidence type="ECO:0000313" key="3">
    <source>
        <dbReference type="Proteomes" id="UP001428817"/>
    </source>
</evidence>
<dbReference type="Gene3D" id="3.40.50.300">
    <property type="entry name" value="P-loop containing nucleotide triphosphate hydrolases"/>
    <property type="match status" value="1"/>
</dbReference>
<comment type="caution">
    <text evidence="2">The sequence shown here is derived from an EMBL/GenBank/DDBJ whole genome shotgun (WGS) entry which is preliminary data.</text>
</comment>
<keyword evidence="2" id="KW-0547">Nucleotide-binding</keyword>
<proteinExistence type="predicted"/>
<dbReference type="EMBL" id="BAABJP010000005">
    <property type="protein sequence ID" value="GAA5149903.1"/>
    <property type="molecule type" value="Genomic_DNA"/>
</dbReference>
<dbReference type="PANTHER" id="PTHR23077:SF198">
    <property type="entry name" value="ATP-DEPENDENT ZINC METALLOPROTEASE FTSH"/>
    <property type="match status" value="1"/>
</dbReference>
<keyword evidence="2" id="KW-0067">ATP-binding</keyword>
<feature type="domain" description="AAA+ ATPase" evidence="1">
    <location>
        <begin position="124"/>
        <end position="256"/>
    </location>
</feature>
<dbReference type="InterPro" id="IPR003593">
    <property type="entry name" value="AAA+_ATPase"/>
</dbReference>
<dbReference type="PANTHER" id="PTHR23077">
    <property type="entry name" value="AAA-FAMILY ATPASE"/>
    <property type="match status" value="1"/>
</dbReference>
<dbReference type="InterPro" id="IPR050168">
    <property type="entry name" value="AAA_ATPase_domain"/>
</dbReference>
<dbReference type="RefSeq" id="WP_185060970.1">
    <property type="nucleotide sequence ID" value="NZ_BAABJP010000005.1"/>
</dbReference>
<dbReference type="InterPro" id="IPR027417">
    <property type="entry name" value="P-loop_NTPase"/>
</dbReference>
<organism evidence="2 3">
    <name type="scientific">Pseudonocardia eucalypti</name>
    <dbReference type="NCBI Taxonomy" id="648755"/>
    <lineage>
        <taxon>Bacteria</taxon>
        <taxon>Bacillati</taxon>
        <taxon>Actinomycetota</taxon>
        <taxon>Actinomycetes</taxon>
        <taxon>Pseudonocardiales</taxon>
        <taxon>Pseudonocardiaceae</taxon>
        <taxon>Pseudonocardia</taxon>
    </lineage>
</organism>
<reference evidence="3" key="1">
    <citation type="journal article" date="2019" name="Int. J. Syst. Evol. Microbiol.">
        <title>The Global Catalogue of Microorganisms (GCM) 10K type strain sequencing project: providing services to taxonomists for standard genome sequencing and annotation.</title>
        <authorList>
            <consortium name="The Broad Institute Genomics Platform"/>
            <consortium name="The Broad Institute Genome Sequencing Center for Infectious Disease"/>
            <person name="Wu L."/>
            <person name="Ma J."/>
        </authorList>
    </citation>
    <scope>NUCLEOTIDE SEQUENCE [LARGE SCALE GENOMIC DNA]</scope>
    <source>
        <strain evidence="3">JCM 18303</strain>
    </source>
</reference>
<sequence>MATAELITEMVRAHTLGDERRWRNLLAQLIAAESRAGHTRQATRLRELLAEAKALKSERDSSRTTGHPAQLARAPRDLADVLDVRYSDARLSELVLPTSLRASVQRVLDEQRVAGRLAEHGLVPRRRLLMHGPPGCGKTMAAHALAGELKLPLARVRLEVLFNRYLGETAATLTDIFEHIDRARAVYLFDEFDALGKHRGDEFDVGEAKRVVGTFLQLLDASDSDGLIVAATNMGGALDPALLRRFDDVLEFPAPTLKARETLLRRLLRSLPLDDHTARRLATQGEGLSFAEVRAAVDNARKAAILVDREAPALDDIAAELSARVRGSSVFTGRA</sequence>
<dbReference type="SUPFAM" id="SSF52540">
    <property type="entry name" value="P-loop containing nucleoside triphosphate hydrolases"/>
    <property type="match status" value="1"/>
</dbReference>
<dbReference type="SMART" id="SM00382">
    <property type="entry name" value="AAA"/>
    <property type="match status" value="1"/>
</dbReference>
<keyword evidence="3" id="KW-1185">Reference proteome</keyword>
<evidence type="ECO:0000313" key="2">
    <source>
        <dbReference type="EMBL" id="GAA5149903.1"/>
    </source>
</evidence>
<dbReference type="GO" id="GO:0005524">
    <property type="term" value="F:ATP binding"/>
    <property type="evidence" value="ECO:0007669"/>
    <property type="project" value="UniProtKB-KW"/>
</dbReference>
<dbReference type="CDD" id="cd19481">
    <property type="entry name" value="RecA-like_protease"/>
    <property type="match status" value="1"/>
</dbReference>
<dbReference type="Pfam" id="PF00004">
    <property type="entry name" value="AAA"/>
    <property type="match status" value="1"/>
</dbReference>
<dbReference type="InterPro" id="IPR003959">
    <property type="entry name" value="ATPase_AAA_core"/>
</dbReference>
<dbReference type="Proteomes" id="UP001428817">
    <property type="component" value="Unassembled WGS sequence"/>
</dbReference>
<evidence type="ECO:0000259" key="1">
    <source>
        <dbReference type="SMART" id="SM00382"/>
    </source>
</evidence>